<keyword evidence="11" id="KW-1185">Reference proteome</keyword>
<dbReference type="GO" id="GO:0022857">
    <property type="term" value="F:transmembrane transporter activity"/>
    <property type="evidence" value="ECO:0007669"/>
    <property type="project" value="InterPro"/>
</dbReference>
<keyword evidence="2 8" id="KW-0813">Transport</keyword>
<dbReference type="STRING" id="466.Lmac_3101"/>
<evidence type="ECO:0000313" key="11">
    <source>
        <dbReference type="Proteomes" id="UP000054908"/>
    </source>
</evidence>
<comment type="similarity">
    <text evidence="7">In the N-terminal section; belongs to the binding-protein-dependent transport system permease family.</text>
</comment>
<dbReference type="PANTHER" id="PTHR30177">
    <property type="entry name" value="GLYCINE BETAINE/L-PROLINE TRANSPORT SYSTEM PERMEASE PROTEIN PROW"/>
    <property type="match status" value="1"/>
</dbReference>
<keyword evidence="3 8" id="KW-0812">Transmembrane</keyword>
<accession>A0A0W0VV88</accession>
<dbReference type="InterPro" id="IPR007210">
    <property type="entry name" value="ABC_Gly_betaine_transp_sub-bd"/>
</dbReference>
<feature type="transmembrane region" description="Helical" evidence="8">
    <location>
        <begin position="23"/>
        <end position="45"/>
    </location>
</feature>
<comment type="similarity">
    <text evidence="6">In the C-terminal section; belongs to the OsmX family.</text>
</comment>
<feature type="transmembrane region" description="Helical" evidence="8">
    <location>
        <begin position="180"/>
        <end position="206"/>
    </location>
</feature>
<dbReference type="GO" id="GO:0043190">
    <property type="term" value="C:ATP-binding cassette (ABC) transporter complex"/>
    <property type="evidence" value="ECO:0007669"/>
    <property type="project" value="InterPro"/>
</dbReference>
<dbReference type="PANTHER" id="PTHR30177:SF4">
    <property type="entry name" value="OSMOPROTECTANT IMPORT PERMEASE PROTEIN OSMW"/>
    <property type="match status" value="1"/>
</dbReference>
<comment type="subcellular location">
    <subcellularLocation>
        <location evidence="1 8">Cell membrane</location>
        <topology evidence="1 8">Multi-pass membrane protein</topology>
    </subcellularLocation>
</comment>
<dbReference type="AlphaFoldDB" id="A0A0W0VV88"/>
<evidence type="ECO:0000256" key="3">
    <source>
        <dbReference type="ARBA" id="ARBA00022692"/>
    </source>
</evidence>
<sequence>MNNYWDFIQSHLPELQTKLVEHIAISISAMGVASIIGISLGLLIARLPKLKNPILSLTNVFQTIPSIALLGFLIPFVGIGLTPTLIALVVYALLPITGNTYTGLKGVSPIYLQVANGLGLTRWQRLYLIELPLARPIIMAGIRTSMAMTIGITTIAAFIGAGGLGDFITQGLSLNDPNLILLGAIPAALLALAVDYVLATLTLLLSARQRLIMHFKKIKIALVSFILIVLLAISVHGALSLAYKPKNSIIIGTKNFTEQYILGHLMAELIEAKTDLHVIKKFNLGTTTILQNALLTGQVDLYPEYTGTAYLVVLNQSQIRSPQQTFNFVKNAYLKKDDLVWMAPFGFNNSQSLAIKKTFAEQYHLVNLTDLKGLTGKLILAAPAEFLLRPDGLPGVTRTYGFTFKKVIQMQPDLVYQAIENNDVQIIGASTTDGRIAEFRLRLLEDDKHFYPPYYAAPVIRNTLLKSHPQIAIALQPLLGIIDNTTMQYLNYLVDVKKISPQKVAHDFLTARGLI</sequence>
<dbReference type="Pfam" id="PF04069">
    <property type="entry name" value="OpuAC"/>
    <property type="match status" value="1"/>
</dbReference>
<dbReference type="SUPFAM" id="SSF161098">
    <property type="entry name" value="MetI-like"/>
    <property type="match status" value="1"/>
</dbReference>
<dbReference type="EMBL" id="LNYL01000051">
    <property type="protein sequence ID" value="KTD24228.1"/>
    <property type="molecule type" value="Genomic_DNA"/>
</dbReference>
<dbReference type="InterPro" id="IPR000515">
    <property type="entry name" value="MetI-like"/>
</dbReference>
<dbReference type="FunFam" id="1.10.3720.10:FF:000001">
    <property type="entry name" value="Glycine betaine ABC transporter, permease"/>
    <property type="match status" value="1"/>
</dbReference>
<dbReference type="Gene3D" id="3.40.190.10">
    <property type="entry name" value="Periplasmic binding protein-like II"/>
    <property type="match status" value="1"/>
</dbReference>
<dbReference type="InterPro" id="IPR035906">
    <property type="entry name" value="MetI-like_sf"/>
</dbReference>
<dbReference type="SUPFAM" id="SSF53850">
    <property type="entry name" value="Periplasmic binding protein-like II"/>
    <property type="match status" value="1"/>
</dbReference>
<proteinExistence type="inferred from homology"/>
<evidence type="ECO:0000256" key="7">
    <source>
        <dbReference type="ARBA" id="ARBA00035652"/>
    </source>
</evidence>
<gene>
    <name evidence="10" type="primary">opuCC</name>
    <name evidence="10" type="ORF">Lmac_3101</name>
</gene>
<evidence type="ECO:0000256" key="8">
    <source>
        <dbReference type="RuleBase" id="RU363032"/>
    </source>
</evidence>
<protein>
    <submittedName>
        <fullName evidence="10">Glycine betaine/carnitine/choline-binding protein OpuCC</fullName>
    </submittedName>
</protein>
<evidence type="ECO:0000313" key="10">
    <source>
        <dbReference type="EMBL" id="KTD24228.1"/>
    </source>
</evidence>
<reference evidence="10 11" key="1">
    <citation type="submission" date="2015-11" db="EMBL/GenBank/DDBJ databases">
        <title>Genomic analysis of 38 Legionella species identifies large and diverse effector repertoires.</title>
        <authorList>
            <person name="Burstein D."/>
            <person name="Amaro F."/>
            <person name="Zusman T."/>
            <person name="Lifshitz Z."/>
            <person name="Cohen O."/>
            <person name="Gilbert J.A."/>
            <person name="Pupko T."/>
            <person name="Shuman H.A."/>
            <person name="Segal G."/>
        </authorList>
    </citation>
    <scope>NUCLEOTIDE SEQUENCE [LARGE SCALE GENOMIC DNA]</scope>
    <source>
        <strain evidence="10 11">PX-1-G2-E2</strain>
    </source>
</reference>
<feature type="transmembrane region" description="Helical" evidence="8">
    <location>
        <begin position="66"/>
        <end position="94"/>
    </location>
</feature>
<dbReference type="RefSeq" id="WP_058453755.1">
    <property type="nucleotide sequence ID" value="NZ_CAAAIB010000001.1"/>
</dbReference>
<dbReference type="PATRIC" id="fig|466.6.peg.3317"/>
<dbReference type="Gene3D" id="1.10.3720.10">
    <property type="entry name" value="MetI-like"/>
    <property type="match status" value="1"/>
</dbReference>
<dbReference type="CDD" id="cd06261">
    <property type="entry name" value="TM_PBP2"/>
    <property type="match status" value="1"/>
</dbReference>
<evidence type="ECO:0000256" key="6">
    <source>
        <dbReference type="ARBA" id="ARBA00035642"/>
    </source>
</evidence>
<feature type="transmembrane region" description="Helical" evidence="8">
    <location>
        <begin position="144"/>
        <end position="168"/>
    </location>
</feature>
<dbReference type="GO" id="GO:0031460">
    <property type="term" value="P:glycine betaine transport"/>
    <property type="evidence" value="ECO:0007669"/>
    <property type="project" value="TreeGrafter"/>
</dbReference>
<keyword evidence="5 8" id="KW-0472">Membrane</keyword>
<dbReference type="CDD" id="cd13528">
    <property type="entry name" value="PBP2_osmoprotectants"/>
    <property type="match status" value="1"/>
</dbReference>
<feature type="domain" description="ABC transmembrane type-1" evidence="9">
    <location>
        <begin position="19"/>
        <end position="198"/>
    </location>
</feature>
<dbReference type="Gene3D" id="3.40.190.120">
    <property type="entry name" value="Osmoprotection protein (prox), domain 2"/>
    <property type="match status" value="1"/>
</dbReference>
<dbReference type="InterPro" id="IPR051204">
    <property type="entry name" value="ABC_transp_perm/SBD"/>
</dbReference>
<keyword evidence="4 8" id="KW-1133">Transmembrane helix</keyword>
<dbReference type="Pfam" id="PF00528">
    <property type="entry name" value="BPD_transp_1"/>
    <property type="match status" value="1"/>
</dbReference>
<evidence type="ECO:0000256" key="4">
    <source>
        <dbReference type="ARBA" id="ARBA00022989"/>
    </source>
</evidence>
<dbReference type="Proteomes" id="UP000054908">
    <property type="component" value="Unassembled WGS sequence"/>
</dbReference>
<evidence type="ECO:0000256" key="5">
    <source>
        <dbReference type="ARBA" id="ARBA00023136"/>
    </source>
</evidence>
<evidence type="ECO:0000256" key="1">
    <source>
        <dbReference type="ARBA" id="ARBA00004651"/>
    </source>
</evidence>
<feature type="transmembrane region" description="Helical" evidence="8">
    <location>
        <begin position="218"/>
        <end position="243"/>
    </location>
</feature>
<evidence type="ECO:0000256" key="2">
    <source>
        <dbReference type="ARBA" id="ARBA00022448"/>
    </source>
</evidence>
<dbReference type="PROSITE" id="PS50928">
    <property type="entry name" value="ABC_TM1"/>
    <property type="match status" value="1"/>
</dbReference>
<dbReference type="OrthoDB" id="9781705at2"/>
<name>A0A0W0VV88_9GAMM</name>
<comment type="similarity">
    <text evidence="8">Belongs to the binding-protein-dependent transport system permease family.</text>
</comment>
<comment type="caution">
    <text evidence="10">The sequence shown here is derived from an EMBL/GenBank/DDBJ whole genome shotgun (WGS) entry which is preliminary data.</text>
</comment>
<organism evidence="10 11">
    <name type="scientific">Legionella maceachernii</name>
    <dbReference type="NCBI Taxonomy" id="466"/>
    <lineage>
        <taxon>Bacteria</taxon>
        <taxon>Pseudomonadati</taxon>
        <taxon>Pseudomonadota</taxon>
        <taxon>Gammaproteobacteria</taxon>
        <taxon>Legionellales</taxon>
        <taxon>Legionellaceae</taxon>
        <taxon>Legionella</taxon>
    </lineage>
</organism>
<evidence type="ECO:0000259" key="9">
    <source>
        <dbReference type="PROSITE" id="PS50928"/>
    </source>
</evidence>